<evidence type="ECO:0000313" key="3">
    <source>
        <dbReference type="Proteomes" id="UP000631034"/>
    </source>
</evidence>
<dbReference type="GO" id="GO:0048511">
    <property type="term" value="P:rhythmic process"/>
    <property type="evidence" value="ECO:0007669"/>
    <property type="project" value="InterPro"/>
</dbReference>
<reference evidence="2" key="1">
    <citation type="submission" date="2020-10" db="EMBL/GenBank/DDBJ databases">
        <title>Genome sequence of the unusual species of purple photosynthetic bacteria, Phaeovibrio sulfidiphilus DSM 23193, type strain.</title>
        <authorList>
            <person name="Kyndt J.A."/>
            <person name="Meyer T.E."/>
        </authorList>
    </citation>
    <scope>NUCLEOTIDE SEQUENCE</scope>
    <source>
        <strain evidence="2">DSM 23193</strain>
    </source>
</reference>
<keyword evidence="3" id="KW-1185">Reference proteome</keyword>
<sequence length="96" mass="10923">MTQAIHLTLYICGETVRSQNALRAFDRLRDTVGSDATFRVVDVVVDPDEAETARILATPTLVRETPQPQRRVIGDLEDLDQVRKILSLPPYDRFTR</sequence>
<dbReference type="PANTHER" id="PTHR41709:SF2">
    <property type="entry name" value="CIRCADIAN CLOCK PROTEIN KAIB2"/>
    <property type="match status" value="1"/>
</dbReference>
<proteinExistence type="predicted"/>
<evidence type="ECO:0000259" key="1">
    <source>
        <dbReference type="SMART" id="SM01248"/>
    </source>
</evidence>
<accession>A0A8J6YQ77</accession>
<dbReference type="AlphaFoldDB" id="A0A8J6YQ77"/>
<dbReference type="SUPFAM" id="SSF52833">
    <property type="entry name" value="Thioredoxin-like"/>
    <property type="match status" value="1"/>
</dbReference>
<name>A0A8J6YQ77_9PROT</name>
<dbReference type="RefSeq" id="WP_192534280.1">
    <property type="nucleotide sequence ID" value="NZ_JACZHT010000004.1"/>
</dbReference>
<dbReference type="Pfam" id="PF07689">
    <property type="entry name" value="KaiB"/>
    <property type="match status" value="1"/>
</dbReference>
<dbReference type="Gene3D" id="3.40.30.10">
    <property type="entry name" value="Glutaredoxin"/>
    <property type="match status" value="1"/>
</dbReference>
<dbReference type="PANTHER" id="PTHR41709">
    <property type="entry name" value="KAIB-LIKE PROTEIN 1"/>
    <property type="match status" value="1"/>
</dbReference>
<comment type="caution">
    <text evidence="2">The sequence shown here is derived from an EMBL/GenBank/DDBJ whole genome shotgun (WGS) entry which is preliminary data.</text>
</comment>
<dbReference type="EMBL" id="JACZHT010000004">
    <property type="protein sequence ID" value="MBE1237267.1"/>
    <property type="molecule type" value="Genomic_DNA"/>
</dbReference>
<evidence type="ECO:0000313" key="2">
    <source>
        <dbReference type="EMBL" id="MBE1237267.1"/>
    </source>
</evidence>
<dbReference type="InterPro" id="IPR011649">
    <property type="entry name" value="KaiB_domain"/>
</dbReference>
<dbReference type="Proteomes" id="UP000631034">
    <property type="component" value="Unassembled WGS sequence"/>
</dbReference>
<dbReference type="InterPro" id="IPR036249">
    <property type="entry name" value="Thioredoxin-like_sf"/>
</dbReference>
<gene>
    <name evidence="2" type="ORF">IHV25_06365</name>
</gene>
<dbReference type="InterPro" id="IPR039022">
    <property type="entry name" value="KaiB-like"/>
</dbReference>
<dbReference type="SMART" id="SM01248">
    <property type="entry name" value="KaiB"/>
    <property type="match status" value="1"/>
</dbReference>
<feature type="domain" description="KaiB" evidence="1">
    <location>
        <begin position="8"/>
        <end position="88"/>
    </location>
</feature>
<protein>
    <submittedName>
        <fullName evidence="2">Circadian clock protein KaiB</fullName>
    </submittedName>
</protein>
<organism evidence="2 3">
    <name type="scientific">Phaeovibrio sulfidiphilus</name>
    <dbReference type="NCBI Taxonomy" id="1220600"/>
    <lineage>
        <taxon>Bacteria</taxon>
        <taxon>Pseudomonadati</taxon>
        <taxon>Pseudomonadota</taxon>
        <taxon>Alphaproteobacteria</taxon>
        <taxon>Rhodospirillales</taxon>
        <taxon>Rhodospirillaceae</taxon>
        <taxon>Phaeovibrio</taxon>
    </lineage>
</organism>